<reference evidence="2 3" key="1">
    <citation type="submission" date="2019-04" db="EMBL/GenBank/DDBJ databases">
        <title>Friends and foes A comparative genomics study of 23 Aspergillus species from section Flavi.</title>
        <authorList>
            <consortium name="DOE Joint Genome Institute"/>
            <person name="Kjaerbolling I."/>
            <person name="Vesth T."/>
            <person name="Frisvad J.C."/>
            <person name="Nybo J.L."/>
            <person name="Theobald S."/>
            <person name="Kildgaard S."/>
            <person name="Isbrandt T."/>
            <person name="Kuo A."/>
            <person name="Sato A."/>
            <person name="Lyhne E.K."/>
            <person name="Kogle M.E."/>
            <person name="Wiebenga A."/>
            <person name="Kun R.S."/>
            <person name="Lubbers R.J."/>
            <person name="Makela M.R."/>
            <person name="Barry K."/>
            <person name="Chovatia M."/>
            <person name="Clum A."/>
            <person name="Daum C."/>
            <person name="Haridas S."/>
            <person name="He G."/>
            <person name="LaButti K."/>
            <person name="Lipzen A."/>
            <person name="Mondo S."/>
            <person name="Riley R."/>
            <person name="Salamov A."/>
            <person name="Simmons B.A."/>
            <person name="Magnuson J.K."/>
            <person name="Henrissat B."/>
            <person name="Mortensen U.H."/>
            <person name="Larsen T.O."/>
            <person name="Devries R.P."/>
            <person name="Grigoriev I.V."/>
            <person name="Machida M."/>
            <person name="Baker S.E."/>
            <person name="Andersen M.R."/>
        </authorList>
    </citation>
    <scope>NUCLEOTIDE SEQUENCE [LARGE SCALE GENOMIC DNA]</scope>
    <source>
        <strain evidence="2 3">CBS 151.66</strain>
    </source>
</reference>
<feature type="region of interest" description="Disordered" evidence="1">
    <location>
        <begin position="1"/>
        <end position="63"/>
    </location>
</feature>
<dbReference type="EMBL" id="ML732165">
    <property type="protein sequence ID" value="KAB8077724.1"/>
    <property type="molecule type" value="Genomic_DNA"/>
</dbReference>
<organism evidence="2 3">
    <name type="scientific">Aspergillus leporis</name>
    <dbReference type="NCBI Taxonomy" id="41062"/>
    <lineage>
        <taxon>Eukaryota</taxon>
        <taxon>Fungi</taxon>
        <taxon>Dikarya</taxon>
        <taxon>Ascomycota</taxon>
        <taxon>Pezizomycotina</taxon>
        <taxon>Eurotiomycetes</taxon>
        <taxon>Eurotiomycetidae</taxon>
        <taxon>Eurotiales</taxon>
        <taxon>Aspergillaceae</taxon>
        <taxon>Aspergillus</taxon>
        <taxon>Aspergillus subgen. Circumdati</taxon>
    </lineage>
</organism>
<keyword evidence="3" id="KW-1185">Reference proteome</keyword>
<gene>
    <name evidence="2" type="ORF">BDV29DRAFT_40894</name>
</gene>
<proteinExistence type="predicted"/>
<dbReference type="OrthoDB" id="4476768at2759"/>
<name>A0A5N5XDY4_9EURO</name>
<dbReference type="Proteomes" id="UP000326565">
    <property type="component" value="Unassembled WGS sequence"/>
</dbReference>
<evidence type="ECO:0000313" key="3">
    <source>
        <dbReference type="Proteomes" id="UP000326565"/>
    </source>
</evidence>
<protein>
    <submittedName>
        <fullName evidence="2">Uncharacterized protein</fullName>
    </submittedName>
</protein>
<feature type="compositionally biased region" description="Polar residues" evidence="1">
    <location>
        <begin position="12"/>
        <end position="36"/>
    </location>
</feature>
<accession>A0A5N5XDY4</accession>
<evidence type="ECO:0000313" key="2">
    <source>
        <dbReference type="EMBL" id="KAB8077724.1"/>
    </source>
</evidence>
<dbReference type="AlphaFoldDB" id="A0A5N5XDY4"/>
<evidence type="ECO:0000256" key="1">
    <source>
        <dbReference type="SAM" id="MobiDB-lite"/>
    </source>
</evidence>
<sequence length="85" mass="9231">MPITSKVGETVRQGQEAVSQALGSSGSQKQQDFSKWNTEEMLETTVDKDGNPVSNPSFTDGEKLMQGKLGQDEADAYEAANEDFD</sequence>